<dbReference type="Pfam" id="PF17853">
    <property type="entry name" value="GGDEF_2"/>
    <property type="match status" value="1"/>
</dbReference>
<evidence type="ECO:0000256" key="4">
    <source>
        <dbReference type="PROSITE-ProRule" id="PRU00169"/>
    </source>
</evidence>
<accession>A0A841U000</accession>
<evidence type="ECO:0000256" key="5">
    <source>
        <dbReference type="SAM" id="Coils"/>
    </source>
</evidence>
<comment type="caution">
    <text evidence="8">The sequence shown here is derived from an EMBL/GenBank/DDBJ whole genome shotgun (WGS) entry which is preliminary data.</text>
</comment>
<dbReference type="SMART" id="SM00342">
    <property type="entry name" value="HTH_ARAC"/>
    <property type="match status" value="1"/>
</dbReference>
<dbReference type="PRINTS" id="PR00032">
    <property type="entry name" value="HTHARAC"/>
</dbReference>
<dbReference type="PROSITE" id="PS01124">
    <property type="entry name" value="HTH_ARAC_FAMILY_2"/>
    <property type="match status" value="1"/>
</dbReference>
<dbReference type="InterPro" id="IPR018060">
    <property type="entry name" value="HTH_AraC"/>
</dbReference>
<name>A0A841U000_9BACL</name>
<dbReference type="SUPFAM" id="SSF52172">
    <property type="entry name" value="CheY-like"/>
    <property type="match status" value="1"/>
</dbReference>
<evidence type="ECO:0000256" key="2">
    <source>
        <dbReference type="ARBA" id="ARBA00023125"/>
    </source>
</evidence>
<dbReference type="PROSITE" id="PS50110">
    <property type="entry name" value="RESPONSE_REGULATORY"/>
    <property type="match status" value="1"/>
</dbReference>
<keyword evidence="1" id="KW-0805">Transcription regulation</keyword>
<dbReference type="PANTHER" id="PTHR43280:SF30">
    <property type="entry name" value="MMSAB OPERON REGULATORY PROTEIN"/>
    <property type="match status" value="1"/>
</dbReference>
<evidence type="ECO:0000259" key="7">
    <source>
        <dbReference type="PROSITE" id="PS50110"/>
    </source>
</evidence>
<protein>
    <submittedName>
        <fullName evidence="8">AraC family transcriptional regulator</fullName>
    </submittedName>
</protein>
<evidence type="ECO:0000313" key="9">
    <source>
        <dbReference type="Proteomes" id="UP000553776"/>
    </source>
</evidence>
<dbReference type="InterPro" id="IPR011006">
    <property type="entry name" value="CheY-like_superfamily"/>
</dbReference>
<evidence type="ECO:0000256" key="3">
    <source>
        <dbReference type="ARBA" id="ARBA00023163"/>
    </source>
</evidence>
<keyword evidence="3" id="KW-0804">Transcription</keyword>
<dbReference type="Gene3D" id="3.40.50.2300">
    <property type="match status" value="1"/>
</dbReference>
<keyword evidence="2" id="KW-0238">DNA-binding</keyword>
<dbReference type="AlphaFoldDB" id="A0A841U000"/>
<gene>
    <name evidence="8" type="ORF">H7B90_22245</name>
</gene>
<dbReference type="CDD" id="cd17536">
    <property type="entry name" value="REC_YesN-like"/>
    <property type="match status" value="1"/>
</dbReference>
<dbReference type="EMBL" id="JACJVR010000086">
    <property type="protein sequence ID" value="MBB6694127.1"/>
    <property type="molecule type" value="Genomic_DNA"/>
</dbReference>
<dbReference type="GO" id="GO:0003700">
    <property type="term" value="F:DNA-binding transcription factor activity"/>
    <property type="evidence" value="ECO:0007669"/>
    <property type="project" value="InterPro"/>
</dbReference>
<dbReference type="InterPro" id="IPR041522">
    <property type="entry name" value="CdaR_GGDEF"/>
</dbReference>
<dbReference type="SMART" id="SM00448">
    <property type="entry name" value="REC"/>
    <property type="match status" value="1"/>
</dbReference>
<evidence type="ECO:0000256" key="1">
    <source>
        <dbReference type="ARBA" id="ARBA00023015"/>
    </source>
</evidence>
<dbReference type="SUPFAM" id="SSF46689">
    <property type="entry name" value="Homeodomain-like"/>
    <property type="match status" value="2"/>
</dbReference>
<dbReference type="Gene3D" id="1.10.10.60">
    <property type="entry name" value="Homeodomain-like"/>
    <property type="match status" value="2"/>
</dbReference>
<keyword evidence="9" id="KW-1185">Reference proteome</keyword>
<dbReference type="Pfam" id="PF00072">
    <property type="entry name" value="Response_reg"/>
    <property type="match status" value="1"/>
</dbReference>
<feature type="domain" description="Response regulatory" evidence="7">
    <location>
        <begin position="3"/>
        <end position="120"/>
    </location>
</feature>
<dbReference type="Pfam" id="PF12833">
    <property type="entry name" value="HTH_18"/>
    <property type="match status" value="1"/>
</dbReference>
<keyword evidence="4" id="KW-0597">Phosphoprotein</keyword>
<dbReference type="InterPro" id="IPR020449">
    <property type="entry name" value="Tscrpt_reg_AraC-type_HTH"/>
</dbReference>
<organism evidence="8 9">
    <name type="scientific">Cohnella xylanilytica</name>
    <dbReference type="NCBI Taxonomy" id="557555"/>
    <lineage>
        <taxon>Bacteria</taxon>
        <taxon>Bacillati</taxon>
        <taxon>Bacillota</taxon>
        <taxon>Bacilli</taxon>
        <taxon>Bacillales</taxon>
        <taxon>Paenibacillaceae</taxon>
        <taxon>Cohnella</taxon>
    </lineage>
</organism>
<dbReference type="InterPro" id="IPR009057">
    <property type="entry name" value="Homeodomain-like_sf"/>
</dbReference>
<dbReference type="PANTHER" id="PTHR43280">
    <property type="entry name" value="ARAC-FAMILY TRANSCRIPTIONAL REGULATOR"/>
    <property type="match status" value="1"/>
</dbReference>
<dbReference type="InterPro" id="IPR001789">
    <property type="entry name" value="Sig_transdc_resp-reg_receiver"/>
</dbReference>
<evidence type="ECO:0000259" key="6">
    <source>
        <dbReference type="PROSITE" id="PS01124"/>
    </source>
</evidence>
<evidence type="ECO:0000313" key="8">
    <source>
        <dbReference type="EMBL" id="MBB6694127.1"/>
    </source>
</evidence>
<dbReference type="Proteomes" id="UP000553776">
    <property type="component" value="Unassembled WGS sequence"/>
</dbReference>
<dbReference type="PROSITE" id="PS00041">
    <property type="entry name" value="HTH_ARAC_FAMILY_1"/>
    <property type="match status" value="1"/>
</dbReference>
<feature type="coiled-coil region" evidence="5">
    <location>
        <begin position="109"/>
        <end position="136"/>
    </location>
</feature>
<dbReference type="GO" id="GO:0043565">
    <property type="term" value="F:sequence-specific DNA binding"/>
    <property type="evidence" value="ECO:0007669"/>
    <property type="project" value="InterPro"/>
</dbReference>
<keyword evidence="5" id="KW-0175">Coiled coil</keyword>
<sequence>MYRLLIADDEELERQGLEWIARRMLPDVFEVIHAENGRRAIELAEERRPHIVLMDVQMPGIQGIEALREIRRLLPDAKLVLVTAYDYFSYAQEAMPLGVKEYVVKPAGREQMAGLLRRLVDELDREKDKRSEELELRSKVSSLQPLVENELALMLMIDHVRGASPAELSEWLGFPLIDCRCLVAAVPGPDSAVDRTALYETVRRIAKSHGPCIVSSILERHLAVFRRRPPQTSDDEWKEEAVRFGEKLRDAVLDQTGTRLSVGIGTLRSGADGLRSSYFEAVFASTFDVRDGGVCLFEDLKQAKPDGYPGYDLERDDRRSYVMSALLRIREIREEQTFSVIDRAKAYIRRRFAEELSLEDVAEHVHLNPFYFSKVFKQHVGETFIDFLTGLRIDRAKELIEEGRLSLKEICYEVGYKDPNYFSRVFKKVTGVAPSEYRSSGSPS</sequence>
<feature type="modified residue" description="4-aspartylphosphate" evidence="4">
    <location>
        <position position="55"/>
    </location>
</feature>
<feature type="domain" description="HTH araC/xylS-type" evidence="6">
    <location>
        <begin position="342"/>
        <end position="440"/>
    </location>
</feature>
<dbReference type="RefSeq" id="WP_185138102.1">
    <property type="nucleotide sequence ID" value="NZ_JACJVR010000086.1"/>
</dbReference>
<proteinExistence type="predicted"/>
<reference evidence="8 9" key="1">
    <citation type="submission" date="2020-08" db="EMBL/GenBank/DDBJ databases">
        <title>Cohnella phylogeny.</title>
        <authorList>
            <person name="Dunlap C."/>
        </authorList>
    </citation>
    <scope>NUCLEOTIDE SEQUENCE [LARGE SCALE GENOMIC DNA]</scope>
    <source>
        <strain evidence="8 9">DSM 25239</strain>
    </source>
</reference>
<dbReference type="InterPro" id="IPR018062">
    <property type="entry name" value="HTH_AraC-typ_CS"/>
</dbReference>
<dbReference type="GO" id="GO:0000160">
    <property type="term" value="P:phosphorelay signal transduction system"/>
    <property type="evidence" value="ECO:0007669"/>
    <property type="project" value="InterPro"/>
</dbReference>